<keyword evidence="3" id="KW-1185">Reference proteome</keyword>
<name>A0A0C9V6Y5_SPHS4</name>
<proteinExistence type="predicted"/>
<gene>
    <name evidence="2" type="ORF">M422DRAFT_69428</name>
</gene>
<dbReference type="OrthoDB" id="3231772at2759"/>
<feature type="region of interest" description="Disordered" evidence="1">
    <location>
        <begin position="118"/>
        <end position="148"/>
    </location>
</feature>
<evidence type="ECO:0000313" key="3">
    <source>
        <dbReference type="Proteomes" id="UP000054279"/>
    </source>
</evidence>
<evidence type="ECO:0000313" key="2">
    <source>
        <dbReference type="EMBL" id="KIJ37312.1"/>
    </source>
</evidence>
<dbReference type="HOGENOM" id="CLU_1759965_0_0_1"/>
<dbReference type="Proteomes" id="UP000054279">
    <property type="component" value="Unassembled WGS sequence"/>
</dbReference>
<sequence>MSTTSKSASTVTQSNCKSVHGRYGFALLDGDVVLVQLLSCPSTRTYEANVYRHNFVSIFTYSHSQTFGSNLLEILEADENASTPGCLMEEDAVTVFVAQNIMSRYIWLKDRLVPRMGMQHSRTRSSSQRSSFLGHGLHRSSRSSRILT</sequence>
<evidence type="ECO:0000256" key="1">
    <source>
        <dbReference type="SAM" id="MobiDB-lite"/>
    </source>
</evidence>
<reference evidence="2 3" key="1">
    <citation type="submission" date="2014-06" db="EMBL/GenBank/DDBJ databases">
        <title>Evolutionary Origins and Diversification of the Mycorrhizal Mutualists.</title>
        <authorList>
            <consortium name="DOE Joint Genome Institute"/>
            <consortium name="Mycorrhizal Genomics Consortium"/>
            <person name="Kohler A."/>
            <person name="Kuo A."/>
            <person name="Nagy L.G."/>
            <person name="Floudas D."/>
            <person name="Copeland A."/>
            <person name="Barry K.W."/>
            <person name="Cichocki N."/>
            <person name="Veneault-Fourrey C."/>
            <person name="LaButti K."/>
            <person name="Lindquist E.A."/>
            <person name="Lipzen A."/>
            <person name="Lundell T."/>
            <person name="Morin E."/>
            <person name="Murat C."/>
            <person name="Riley R."/>
            <person name="Ohm R."/>
            <person name="Sun H."/>
            <person name="Tunlid A."/>
            <person name="Henrissat B."/>
            <person name="Grigoriev I.V."/>
            <person name="Hibbett D.S."/>
            <person name="Martin F."/>
        </authorList>
    </citation>
    <scope>NUCLEOTIDE SEQUENCE [LARGE SCALE GENOMIC DNA]</scope>
    <source>
        <strain evidence="2 3">SS14</strain>
    </source>
</reference>
<organism evidence="2 3">
    <name type="scientific">Sphaerobolus stellatus (strain SS14)</name>
    <dbReference type="NCBI Taxonomy" id="990650"/>
    <lineage>
        <taxon>Eukaryota</taxon>
        <taxon>Fungi</taxon>
        <taxon>Dikarya</taxon>
        <taxon>Basidiomycota</taxon>
        <taxon>Agaricomycotina</taxon>
        <taxon>Agaricomycetes</taxon>
        <taxon>Phallomycetidae</taxon>
        <taxon>Geastrales</taxon>
        <taxon>Sphaerobolaceae</taxon>
        <taxon>Sphaerobolus</taxon>
    </lineage>
</organism>
<protein>
    <submittedName>
        <fullName evidence="2">Unplaced genomic scaffold SPHSTscaffold_95, whole genome shotgun sequence</fullName>
    </submittedName>
</protein>
<dbReference type="EMBL" id="KN837170">
    <property type="protein sequence ID" value="KIJ37312.1"/>
    <property type="molecule type" value="Genomic_DNA"/>
</dbReference>
<accession>A0A0C9V6Y5</accession>
<dbReference type="AlphaFoldDB" id="A0A0C9V6Y5"/>